<evidence type="ECO:0000313" key="1">
    <source>
        <dbReference type="EMBL" id="KAL0902924.1"/>
    </source>
</evidence>
<protein>
    <submittedName>
        <fullName evidence="1">Uncharacterized protein</fullName>
    </submittedName>
</protein>
<proteinExistence type="predicted"/>
<reference evidence="1 2" key="1">
    <citation type="journal article" date="2024" name="Plant Biotechnol. J.">
        <title>Dendrobium thyrsiflorum genome and its molecular insights into genes involved in important horticultural traits.</title>
        <authorList>
            <person name="Chen B."/>
            <person name="Wang J.Y."/>
            <person name="Zheng P.J."/>
            <person name="Li K.L."/>
            <person name="Liang Y.M."/>
            <person name="Chen X.F."/>
            <person name="Zhang C."/>
            <person name="Zhao X."/>
            <person name="He X."/>
            <person name="Zhang G.Q."/>
            <person name="Liu Z.J."/>
            <person name="Xu Q."/>
        </authorList>
    </citation>
    <scope>NUCLEOTIDE SEQUENCE [LARGE SCALE GENOMIC DNA]</scope>
    <source>
        <strain evidence="1">GZMU011</strain>
    </source>
</reference>
<evidence type="ECO:0000313" key="2">
    <source>
        <dbReference type="Proteomes" id="UP001552299"/>
    </source>
</evidence>
<sequence>MATFAALVVASHPTEWNIIERGGDVRLGLGSNARGGTSGEVRKGCGKKAGRMALRGRQIRWPALRLGRRVGRVRFEKGKSSEHGGFRMVEFGATDRPCLGVLVQGARDNRGKDRVEGMNVVGRIMRNTVRRSNIRYRRISSCGDSRTTPNSSNGLNGVKLGQINKIL</sequence>
<keyword evidence="2" id="KW-1185">Reference proteome</keyword>
<organism evidence="1 2">
    <name type="scientific">Dendrobium thyrsiflorum</name>
    <name type="common">Pinecone-like raceme dendrobium</name>
    <name type="synonym">Orchid</name>
    <dbReference type="NCBI Taxonomy" id="117978"/>
    <lineage>
        <taxon>Eukaryota</taxon>
        <taxon>Viridiplantae</taxon>
        <taxon>Streptophyta</taxon>
        <taxon>Embryophyta</taxon>
        <taxon>Tracheophyta</taxon>
        <taxon>Spermatophyta</taxon>
        <taxon>Magnoliopsida</taxon>
        <taxon>Liliopsida</taxon>
        <taxon>Asparagales</taxon>
        <taxon>Orchidaceae</taxon>
        <taxon>Epidendroideae</taxon>
        <taxon>Malaxideae</taxon>
        <taxon>Dendrobiinae</taxon>
        <taxon>Dendrobium</taxon>
    </lineage>
</organism>
<dbReference type="EMBL" id="JANQDX010000052">
    <property type="protein sequence ID" value="KAL0902924.1"/>
    <property type="molecule type" value="Genomic_DNA"/>
</dbReference>
<dbReference type="Proteomes" id="UP001552299">
    <property type="component" value="Unassembled WGS sequence"/>
</dbReference>
<dbReference type="AlphaFoldDB" id="A0ABD0TTF0"/>
<accession>A0ABD0TTF0</accession>
<name>A0ABD0TTF0_DENTH</name>
<gene>
    <name evidence="1" type="ORF">M5K25_028380</name>
</gene>
<comment type="caution">
    <text evidence="1">The sequence shown here is derived from an EMBL/GenBank/DDBJ whole genome shotgun (WGS) entry which is preliminary data.</text>
</comment>